<dbReference type="Proteomes" id="UP001230188">
    <property type="component" value="Unassembled WGS sequence"/>
</dbReference>
<sequence>MFTQECLCGQDELEDDGRFPRDPEDKRKRVSPHCDAEKIALATVLRTHLPRCSCVLEVGSGTGQHVAHLAKAMPSVSWQPSEWSGCASPLFSRSPVEENLQSIDAYCEQLQNVKPAIAVDVSSNWPVKGPFRAVLACNFLHIVSPEAKRGLFRGANSVLNKSRGLVFVAGPCAIDGDLLCDTNRALDHTLKSKNLPGWGVMDVADVDALAADFGFDRIALERMPNHALVLVYAKCTD</sequence>
<gene>
    <name evidence="2" type="ORF">CTAYLR_006163</name>
</gene>
<dbReference type="EMBL" id="JAQMWT010000027">
    <property type="protein sequence ID" value="KAJ8613614.1"/>
    <property type="molecule type" value="Genomic_DNA"/>
</dbReference>
<dbReference type="Pfam" id="PF06080">
    <property type="entry name" value="DUF938"/>
    <property type="match status" value="1"/>
</dbReference>
<dbReference type="InterPro" id="IPR010342">
    <property type="entry name" value="DUF938"/>
</dbReference>
<reference evidence="2" key="1">
    <citation type="submission" date="2023-01" db="EMBL/GenBank/DDBJ databases">
        <title>Metagenome sequencing of chrysophaentin producing Chrysophaeum taylorii.</title>
        <authorList>
            <person name="Davison J."/>
            <person name="Bewley C."/>
        </authorList>
    </citation>
    <scope>NUCLEOTIDE SEQUENCE</scope>
    <source>
        <strain evidence="2">NIES-1699</strain>
    </source>
</reference>
<evidence type="ECO:0000313" key="2">
    <source>
        <dbReference type="EMBL" id="KAJ8613614.1"/>
    </source>
</evidence>
<dbReference type="Gene3D" id="3.40.50.150">
    <property type="entry name" value="Vaccinia Virus protein VP39"/>
    <property type="match status" value="1"/>
</dbReference>
<dbReference type="AlphaFoldDB" id="A0AAD7UPA4"/>
<comment type="caution">
    <text evidence="2">The sequence shown here is derived from an EMBL/GenBank/DDBJ whole genome shotgun (WGS) entry which is preliminary data.</text>
</comment>
<name>A0AAD7UPA4_9STRA</name>
<dbReference type="InterPro" id="IPR029063">
    <property type="entry name" value="SAM-dependent_MTases_sf"/>
</dbReference>
<comment type="similarity">
    <text evidence="1">Belongs to the UPF0585 family.</text>
</comment>
<proteinExistence type="inferred from homology"/>
<organism evidence="2 3">
    <name type="scientific">Chrysophaeum taylorii</name>
    <dbReference type="NCBI Taxonomy" id="2483200"/>
    <lineage>
        <taxon>Eukaryota</taxon>
        <taxon>Sar</taxon>
        <taxon>Stramenopiles</taxon>
        <taxon>Ochrophyta</taxon>
        <taxon>Pelagophyceae</taxon>
        <taxon>Pelagomonadales</taxon>
        <taxon>Pelagomonadaceae</taxon>
        <taxon>Chrysophaeum</taxon>
    </lineage>
</organism>
<keyword evidence="3" id="KW-1185">Reference proteome</keyword>
<protein>
    <recommendedName>
        <fullName evidence="4">Methyltransferase domain-containing protein</fullName>
    </recommendedName>
</protein>
<accession>A0AAD7UPA4</accession>
<evidence type="ECO:0000256" key="1">
    <source>
        <dbReference type="ARBA" id="ARBA00008308"/>
    </source>
</evidence>
<dbReference type="PANTHER" id="PTHR20974">
    <property type="entry name" value="UPF0585 PROTEIN CG18661"/>
    <property type="match status" value="1"/>
</dbReference>
<dbReference type="SUPFAM" id="SSF53335">
    <property type="entry name" value="S-adenosyl-L-methionine-dependent methyltransferases"/>
    <property type="match status" value="1"/>
</dbReference>
<evidence type="ECO:0008006" key="4">
    <source>
        <dbReference type="Google" id="ProtNLM"/>
    </source>
</evidence>
<dbReference type="PANTHER" id="PTHR20974:SF0">
    <property type="entry name" value="UPF0585 PROTEIN CG18661"/>
    <property type="match status" value="1"/>
</dbReference>
<evidence type="ECO:0000313" key="3">
    <source>
        <dbReference type="Proteomes" id="UP001230188"/>
    </source>
</evidence>